<gene>
    <name evidence="2" type="ORF">G7Y89_g8478</name>
</gene>
<feature type="compositionally biased region" description="Polar residues" evidence="1">
    <location>
        <begin position="35"/>
        <end position="46"/>
    </location>
</feature>
<feature type="compositionally biased region" description="Basic and acidic residues" evidence="1">
    <location>
        <begin position="858"/>
        <end position="880"/>
    </location>
</feature>
<feature type="region of interest" description="Disordered" evidence="1">
    <location>
        <begin position="17"/>
        <end position="53"/>
    </location>
</feature>
<comment type="caution">
    <text evidence="2">The sequence shown here is derived from an EMBL/GenBank/DDBJ whole genome shotgun (WGS) entry which is preliminary data.</text>
</comment>
<accession>A0A8H4W0K6</accession>
<keyword evidence="3" id="KW-1185">Reference proteome</keyword>
<evidence type="ECO:0000313" key="3">
    <source>
        <dbReference type="Proteomes" id="UP000566819"/>
    </source>
</evidence>
<feature type="region of interest" description="Disordered" evidence="1">
    <location>
        <begin position="817"/>
        <end position="881"/>
    </location>
</feature>
<dbReference type="PANTHER" id="PTHR37540">
    <property type="entry name" value="TRANSCRIPTION FACTOR (ACR-2), PUTATIVE-RELATED-RELATED"/>
    <property type="match status" value="1"/>
</dbReference>
<feature type="compositionally biased region" description="Polar residues" evidence="1">
    <location>
        <begin position="113"/>
        <end position="127"/>
    </location>
</feature>
<evidence type="ECO:0000313" key="2">
    <source>
        <dbReference type="EMBL" id="KAF4629668.1"/>
    </source>
</evidence>
<name>A0A8H4W0K6_9HELO</name>
<dbReference type="Proteomes" id="UP000566819">
    <property type="component" value="Unassembled WGS sequence"/>
</dbReference>
<feature type="region of interest" description="Disordered" evidence="1">
    <location>
        <begin position="90"/>
        <end position="127"/>
    </location>
</feature>
<sequence length="902" mass="100313">MTDEHILPTGASVTVHKGWDIPSTRRKTPPKLRTDQLTGLESSPSIQEPAGLGSQPLAIPVRQRHFAFVNAVEPGRNKDPEVRKLVRSHVRNEHVRNTARAGNRHPKRPSPSPGTVLSHRSQNTKPSTAYEPVITDMVLKDSQTIPLNIGYPTALHNYDFPIEMEPHTHTFLSQYLAEAPRRFYSLESFLKSNPLRSQEWFHFAVQDAAMLHGVLYAGALYLALLEGKRETADTVFHLLAVVSIVNKRLGESGRLIDDASIGAVSCLALGEALVGNEDLWKTHMLGIKRMIQSRSTIHPLPSMLQNKLYRSDITGAIDFAATPFLNFSSTSNQPVWSILPPEDSTIISSTMEILLTNSGIHAYLKTTMTKLANFAQAIHHASSTSILLDPSSFADDLYHLEHEFLSFPANTPFESEETSIDKACRLGALLYMKAILQEFPHSYMGPSILLQQLQNALEDIAVQGGMDNPLVLWLALVGGSFATGDMRRWFVGYLAQVKAVMGLESFGNGSLGMSGFLGLKSVFGAVFEGLGVLLRFIVARTQITQHKMGQCLSANPVSSACISVRTPSRPRRKTRRPCSRRNRLRKHTASLTIIASETEQLQNSRSRYDDEFHIEDVQSLYDTEKLCAQLGLPSVLPAVDDNKEILGRQNGGERAEDGEKRLSSWIPPLSWKCLEPVKVVNGDKEVGARSTERKGSAWEEEFAERRLSSWTPPLSWDCLTPTQPNIKFPSEGELTGKGMEFETSCVGYPDRWRCLTGIGFPDVPSPKVVENSSAHQEEAAINNSPMTFEAELKDSSWIQEQVVVTVDDDKASSVLLAEEEQEEKKQRRKEVEDAAVHEERSSNLAMAKIPSSPLPKSENLKKTKEPAGVEEGSTRSKDEQFFEQMIRLRKRRFSGARVSGEE</sequence>
<organism evidence="2 3">
    <name type="scientific">Cudoniella acicularis</name>
    <dbReference type="NCBI Taxonomy" id="354080"/>
    <lineage>
        <taxon>Eukaryota</taxon>
        <taxon>Fungi</taxon>
        <taxon>Dikarya</taxon>
        <taxon>Ascomycota</taxon>
        <taxon>Pezizomycotina</taxon>
        <taxon>Leotiomycetes</taxon>
        <taxon>Helotiales</taxon>
        <taxon>Tricladiaceae</taxon>
        <taxon>Cudoniella</taxon>
    </lineage>
</organism>
<dbReference type="EMBL" id="JAAMPI010000644">
    <property type="protein sequence ID" value="KAF4629668.1"/>
    <property type="molecule type" value="Genomic_DNA"/>
</dbReference>
<feature type="compositionally biased region" description="Basic and acidic residues" evidence="1">
    <location>
        <begin position="822"/>
        <end position="841"/>
    </location>
</feature>
<dbReference type="PANTHER" id="PTHR37540:SF5">
    <property type="entry name" value="TRANSCRIPTION FACTOR DOMAIN-CONTAINING PROTEIN"/>
    <property type="match status" value="1"/>
</dbReference>
<dbReference type="AlphaFoldDB" id="A0A8H4W0K6"/>
<dbReference type="Pfam" id="PF11951">
    <property type="entry name" value="Fungal_trans_2"/>
    <property type="match status" value="1"/>
</dbReference>
<dbReference type="InterPro" id="IPR021858">
    <property type="entry name" value="Fun_TF"/>
</dbReference>
<reference evidence="2 3" key="1">
    <citation type="submission" date="2020-03" db="EMBL/GenBank/DDBJ databases">
        <title>Draft Genome Sequence of Cudoniella acicularis.</title>
        <authorList>
            <person name="Buettner E."/>
            <person name="Kellner H."/>
        </authorList>
    </citation>
    <scope>NUCLEOTIDE SEQUENCE [LARGE SCALE GENOMIC DNA]</scope>
    <source>
        <strain evidence="2 3">DSM 108380</strain>
    </source>
</reference>
<protein>
    <submittedName>
        <fullName evidence="2">Uncharacterized protein</fullName>
    </submittedName>
</protein>
<dbReference type="OrthoDB" id="4158087at2759"/>
<evidence type="ECO:0000256" key="1">
    <source>
        <dbReference type="SAM" id="MobiDB-lite"/>
    </source>
</evidence>
<proteinExistence type="predicted"/>